<sequence>MIHKIATAAAVGILSVFLSAGVATAQVLDPGSGEGRVGKQTAPESGKTLAQAEKPAPMNATVDDRTGKARDGRHDTGRLLSGATGTDYRNRAGAVEPVQIFDPQSSDDGGSAGGADNEDKGEGKGKGKGGKGGGKGKGGKGKDKDRDEDSGEH</sequence>
<dbReference type="EMBL" id="JAHKNI010000003">
    <property type="protein sequence ID" value="MBU3061892.1"/>
    <property type="molecule type" value="Genomic_DNA"/>
</dbReference>
<keyword evidence="4" id="KW-1185">Reference proteome</keyword>
<proteinExistence type="predicted"/>
<accession>A0ABS6AV44</accession>
<reference evidence="3 4" key="1">
    <citation type="submission" date="2021-06" db="EMBL/GenBank/DDBJ databases">
        <title>Actinomycetes sequencing.</title>
        <authorList>
            <person name="Shan Q."/>
        </authorList>
    </citation>
    <scope>NUCLEOTIDE SEQUENCE [LARGE SCALE GENOMIC DNA]</scope>
    <source>
        <strain evidence="3 4">NEAU-G5</strain>
    </source>
</reference>
<evidence type="ECO:0000313" key="3">
    <source>
        <dbReference type="EMBL" id="MBU3061892.1"/>
    </source>
</evidence>
<gene>
    <name evidence="3" type="ORF">KO481_10180</name>
</gene>
<organism evidence="3 4">
    <name type="scientific">Nocardia albiluteola</name>
    <dbReference type="NCBI Taxonomy" id="2842303"/>
    <lineage>
        <taxon>Bacteria</taxon>
        <taxon>Bacillati</taxon>
        <taxon>Actinomycetota</taxon>
        <taxon>Actinomycetes</taxon>
        <taxon>Mycobacteriales</taxon>
        <taxon>Nocardiaceae</taxon>
        <taxon>Nocardia</taxon>
    </lineage>
</organism>
<protein>
    <submittedName>
        <fullName evidence="3">Uncharacterized protein</fullName>
    </submittedName>
</protein>
<dbReference type="RefSeq" id="WP_215916811.1">
    <property type="nucleotide sequence ID" value="NZ_JAHKNI010000003.1"/>
</dbReference>
<comment type="caution">
    <text evidence="3">The sequence shown here is derived from an EMBL/GenBank/DDBJ whole genome shotgun (WGS) entry which is preliminary data.</text>
</comment>
<name>A0ABS6AV44_9NOCA</name>
<dbReference type="Proteomes" id="UP000733379">
    <property type="component" value="Unassembled WGS sequence"/>
</dbReference>
<evidence type="ECO:0000313" key="4">
    <source>
        <dbReference type="Proteomes" id="UP000733379"/>
    </source>
</evidence>
<feature type="region of interest" description="Disordered" evidence="1">
    <location>
        <begin position="28"/>
        <end position="153"/>
    </location>
</feature>
<feature type="compositionally biased region" description="Basic and acidic residues" evidence="1">
    <location>
        <begin position="140"/>
        <end position="153"/>
    </location>
</feature>
<feature type="signal peptide" evidence="2">
    <location>
        <begin position="1"/>
        <end position="25"/>
    </location>
</feature>
<feature type="compositionally biased region" description="Basic and acidic residues" evidence="1">
    <location>
        <begin position="62"/>
        <end position="77"/>
    </location>
</feature>
<evidence type="ECO:0000256" key="1">
    <source>
        <dbReference type="SAM" id="MobiDB-lite"/>
    </source>
</evidence>
<feature type="chain" id="PRO_5047369392" evidence="2">
    <location>
        <begin position="26"/>
        <end position="153"/>
    </location>
</feature>
<keyword evidence="2" id="KW-0732">Signal</keyword>
<evidence type="ECO:0000256" key="2">
    <source>
        <dbReference type="SAM" id="SignalP"/>
    </source>
</evidence>